<dbReference type="Pfam" id="PF00583">
    <property type="entry name" value="Acetyltransf_1"/>
    <property type="match status" value="1"/>
</dbReference>
<dbReference type="SUPFAM" id="SSF55729">
    <property type="entry name" value="Acyl-CoA N-acyltransferases (Nat)"/>
    <property type="match status" value="1"/>
</dbReference>
<dbReference type="GO" id="GO:0016747">
    <property type="term" value="F:acyltransferase activity, transferring groups other than amino-acyl groups"/>
    <property type="evidence" value="ECO:0007669"/>
    <property type="project" value="InterPro"/>
</dbReference>
<evidence type="ECO:0000259" key="1">
    <source>
        <dbReference type="PROSITE" id="PS51186"/>
    </source>
</evidence>
<sequence>MSLEVRKANVDDFPRVRYFYQYCEKHGDQVHTLEKINDDMLREAVENEKVYLCFQEDNLIGAMILKVEERKAWITHIAIHPAFFGRGILNMMVQYALDHLQANNITNVQLFIPEDNIQQANMFKNLGFKPGTGSWLEYLFEE</sequence>
<organism evidence="2 3">
    <name type="scientific">Absicoccus porci</name>
    <dbReference type="NCBI Taxonomy" id="2486576"/>
    <lineage>
        <taxon>Bacteria</taxon>
        <taxon>Bacillati</taxon>
        <taxon>Bacillota</taxon>
        <taxon>Erysipelotrichia</taxon>
        <taxon>Erysipelotrichales</taxon>
        <taxon>Erysipelotrichaceae</taxon>
        <taxon>Absicoccus</taxon>
    </lineage>
</organism>
<dbReference type="CDD" id="cd04301">
    <property type="entry name" value="NAT_SF"/>
    <property type="match status" value="1"/>
</dbReference>
<dbReference type="EMBL" id="RJQC01000001">
    <property type="protein sequence ID" value="RNM31063.1"/>
    <property type="molecule type" value="Genomic_DNA"/>
</dbReference>
<evidence type="ECO:0000313" key="2">
    <source>
        <dbReference type="EMBL" id="RNM31063.1"/>
    </source>
</evidence>
<evidence type="ECO:0000313" key="3">
    <source>
        <dbReference type="Proteomes" id="UP000276568"/>
    </source>
</evidence>
<keyword evidence="2" id="KW-0808">Transferase</keyword>
<feature type="domain" description="N-acetyltransferase" evidence="1">
    <location>
        <begin position="3"/>
        <end position="142"/>
    </location>
</feature>
<dbReference type="AlphaFoldDB" id="A0A3N0I228"/>
<dbReference type="Gene3D" id="3.40.630.30">
    <property type="match status" value="1"/>
</dbReference>
<comment type="caution">
    <text evidence="2">The sequence shown here is derived from an EMBL/GenBank/DDBJ whole genome shotgun (WGS) entry which is preliminary data.</text>
</comment>
<proteinExistence type="predicted"/>
<keyword evidence="3" id="KW-1185">Reference proteome</keyword>
<name>A0A3N0I228_9FIRM</name>
<dbReference type="Proteomes" id="UP000276568">
    <property type="component" value="Unassembled WGS sequence"/>
</dbReference>
<dbReference type="InterPro" id="IPR016181">
    <property type="entry name" value="Acyl_CoA_acyltransferase"/>
</dbReference>
<dbReference type="PROSITE" id="PS51186">
    <property type="entry name" value="GNAT"/>
    <property type="match status" value="1"/>
</dbReference>
<protein>
    <submittedName>
        <fullName evidence="2">GNAT family N-acetyltransferase</fullName>
    </submittedName>
</protein>
<dbReference type="InterPro" id="IPR000182">
    <property type="entry name" value="GNAT_dom"/>
</dbReference>
<dbReference type="RefSeq" id="WP_128519244.1">
    <property type="nucleotide sequence ID" value="NZ_JALFCT010000005.1"/>
</dbReference>
<accession>A0A3N0I228</accession>
<reference evidence="2 3" key="1">
    <citation type="submission" date="2018-11" db="EMBL/GenBank/DDBJ databases">
        <title>Clostridium sp. nov., a member of the family Erysipelotrichaceae isolated from pig faeces.</title>
        <authorList>
            <person name="Chang Y.-H."/>
        </authorList>
    </citation>
    <scope>NUCLEOTIDE SEQUENCE [LARGE SCALE GENOMIC DNA]</scope>
    <source>
        <strain evidence="2 3">YH-panp20</strain>
    </source>
</reference>
<dbReference type="OrthoDB" id="1821130at2"/>
<gene>
    <name evidence="2" type="ORF">EDX97_00370</name>
</gene>